<evidence type="ECO:0000313" key="2">
    <source>
        <dbReference type="Proteomes" id="UP000008207"/>
    </source>
</evidence>
<reference evidence="1 2" key="1">
    <citation type="submission" date="2009-01" db="EMBL/GenBank/DDBJ databases">
        <title>Complete sequence of chromosome of Methylobacterium nodulans ORS 2060.</title>
        <authorList>
            <consortium name="US DOE Joint Genome Institute"/>
            <person name="Lucas S."/>
            <person name="Copeland A."/>
            <person name="Lapidus A."/>
            <person name="Glavina del Rio T."/>
            <person name="Dalin E."/>
            <person name="Tice H."/>
            <person name="Bruce D."/>
            <person name="Goodwin L."/>
            <person name="Pitluck S."/>
            <person name="Sims D."/>
            <person name="Brettin T."/>
            <person name="Detter J.C."/>
            <person name="Han C."/>
            <person name="Larimer F."/>
            <person name="Land M."/>
            <person name="Hauser L."/>
            <person name="Kyrpides N."/>
            <person name="Ivanova N."/>
            <person name="Marx C.J."/>
            <person name="Richardson P."/>
        </authorList>
    </citation>
    <scope>NUCLEOTIDE SEQUENCE [LARGE SCALE GENOMIC DNA]</scope>
    <source>
        <strain evidence="2">LMG 21967 / CNCM I-2342 / ORS 2060</strain>
    </source>
</reference>
<proteinExistence type="predicted"/>
<dbReference type="HOGENOM" id="CLU_2862686_0_0_5"/>
<dbReference type="OrthoDB" id="9891200at2"/>
<name>B8IEY3_METNO</name>
<gene>
    <name evidence="1" type="ordered locus">Mnod_6715</name>
</gene>
<dbReference type="EMBL" id="CP001349">
    <property type="protein sequence ID" value="ACL61476.1"/>
    <property type="molecule type" value="Genomic_DNA"/>
</dbReference>
<keyword evidence="2" id="KW-1185">Reference proteome</keyword>
<organism evidence="1 2">
    <name type="scientific">Methylobacterium nodulans (strain LMG 21967 / CNCM I-2342 / ORS 2060)</name>
    <dbReference type="NCBI Taxonomy" id="460265"/>
    <lineage>
        <taxon>Bacteria</taxon>
        <taxon>Pseudomonadati</taxon>
        <taxon>Pseudomonadota</taxon>
        <taxon>Alphaproteobacteria</taxon>
        <taxon>Hyphomicrobiales</taxon>
        <taxon>Methylobacteriaceae</taxon>
        <taxon>Methylobacterium</taxon>
    </lineage>
</organism>
<protein>
    <submittedName>
        <fullName evidence="1">Uncharacterized protein</fullName>
    </submittedName>
</protein>
<evidence type="ECO:0000313" key="1">
    <source>
        <dbReference type="EMBL" id="ACL61476.1"/>
    </source>
</evidence>
<dbReference type="Proteomes" id="UP000008207">
    <property type="component" value="Chromosome"/>
</dbReference>
<dbReference type="KEGG" id="mno:Mnod_6715"/>
<dbReference type="AlphaFoldDB" id="B8IEY3"/>
<accession>B8IEY3</accession>
<sequence>MASDAVTTHDAIRVKPTQDGTYTVYRGTSVLVSGLTRAQAELYEASIIQQARRAQDSASGRSIH</sequence>
<dbReference type="eggNOG" id="ENOG5031S0K">
    <property type="taxonomic scope" value="Bacteria"/>
</dbReference>
<dbReference type="RefSeq" id="WP_015933045.1">
    <property type="nucleotide sequence ID" value="NC_011894.1"/>
</dbReference>